<evidence type="ECO:0000256" key="4">
    <source>
        <dbReference type="ARBA" id="ARBA00022803"/>
    </source>
</evidence>
<dbReference type="Gene3D" id="1.25.40.10">
    <property type="entry name" value="Tetratricopeptide repeat domain"/>
    <property type="match status" value="1"/>
</dbReference>
<accession>A0A9X2P440</accession>
<dbReference type="PANTHER" id="PTHR46630:SF1">
    <property type="entry name" value="TETRATRICOPEPTIDE REPEAT PROTEIN 29"/>
    <property type="match status" value="1"/>
</dbReference>
<dbReference type="PROSITE" id="PS50005">
    <property type="entry name" value="TPR"/>
    <property type="match status" value="1"/>
</dbReference>
<dbReference type="PANTHER" id="PTHR46630">
    <property type="entry name" value="TETRATRICOPEPTIDE REPEAT PROTEIN 29"/>
    <property type="match status" value="1"/>
</dbReference>
<keyword evidence="3" id="KW-0677">Repeat</keyword>
<dbReference type="GO" id="GO:0006355">
    <property type="term" value="P:regulation of DNA-templated transcription"/>
    <property type="evidence" value="ECO:0007669"/>
    <property type="project" value="InterPro"/>
</dbReference>
<evidence type="ECO:0000313" key="9">
    <source>
        <dbReference type="EMBL" id="MCR9015939.1"/>
    </source>
</evidence>
<keyword evidence="2" id="KW-0963">Cytoplasm</keyword>
<dbReference type="InterPro" id="IPR016032">
    <property type="entry name" value="Sig_transdc_resp-reg_C-effctor"/>
</dbReference>
<dbReference type="InterPro" id="IPR051476">
    <property type="entry name" value="Bac_ResReg_Asp_Phosphatase"/>
</dbReference>
<reference evidence="9" key="1">
    <citation type="submission" date="2022-08" db="EMBL/GenBank/DDBJ databases">
        <authorList>
            <person name="Zhang D."/>
        </authorList>
    </citation>
    <scope>NUCLEOTIDE SEQUENCE</scope>
    <source>
        <strain evidence="9">XJ19-11</strain>
    </source>
</reference>
<evidence type="ECO:0000256" key="5">
    <source>
        <dbReference type="ARBA" id="ARBA00038253"/>
    </source>
</evidence>
<dbReference type="SMART" id="SM00421">
    <property type="entry name" value="HTH_LUXR"/>
    <property type="match status" value="1"/>
</dbReference>
<dbReference type="SUPFAM" id="SSF48452">
    <property type="entry name" value="TPR-like"/>
    <property type="match status" value="1"/>
</dbReference>
<dbReference type="Pfam" id="PF13181">
    <property type="entry name" value="TPR_8"/>
    <property type="match status" value="1"/>
</dbReference>
<dbReference type="Gene3D" id="1.10.10.10">
    <property type="entry name" value="Winged helix-like DNA-binding domain superfamily/Winged helix DNA-binding domain"/>
    <property type="match status" value="1"/>
</dbReference>
<dbReference type="Proteomes" id="UP001142175">
    <property type="component" value="Unassembled WGS sequence"/>
</dbReference>
<evidence type="ECO:0000256" key="1">
    <source>
        <dbReference type="ARBA" id="ARBA00004496"/>
    </source>
</evidence>
<organism evidence="9 10">
    <name type="scientific">Aquiflexum gelatinilyticum</name>
    <dbReference type="NCBI Taxonomy" id="2961943"/>
    <lineage>
        <taxon>Bacteria</taxon>
        <taxon>Pseudomonadati</taxon>
        <taxon>Bacteroidota</taxon>
        <taxon>Cytophagia</taxon>
        <taxon>Cytophagales</taxon>
        <taxon>Cyclobacteriaceae</taxon>
        <taxon>Aquiflexum</taxon>
    </lineage>
</organism>
<keyword evidence="7" id="KW-0812">Transmembrane</keyword>
<feature type="repeat" description="TPR" evidence="6">
    <location>
        <begin position="139"/>
        <end position="172"/>
    </location>
</feature>
<dbReference type="EMBL" id="JANSUY010000011">
    <property type="protein sequence ID" value="MCR9015939.1"/>
    <property type="molecule type" value="Genomic_DNA"/>
</dbReference>
<name>A0A9X2P440_9BACT</name>
<dbReference type="InterPro" id="IPR011990">
    <property type="entry name" value="TPR-like_helical_dom_sf"/>
</dbReference>
<dbReference type="InterPro" id="IPR019734">
    <property type="entry name" value="TPR_rpt"/>
</dbReference>
<sequence length="511" mass="58867">MAKAEVIYDKFAGYDKYKDRRAEALIPIKEQLMKLYADALEAAYHTENEGKIGWVNFYSARRMLHFGEIAWAVMYSKNGVDLFEKINYPLEPPVYTELGELLLQVKEYDESIHYGKKGIAAWKILNYENEYDAPYKFKVRAFNTIGSSFSKKNEYDSAISYLNQALLIAKDNKDKGLEGRVLGNIGRILYVQANFDTAWALFQTEYQYSMLDSALNEAANASQWMAKANLARGNKLAALAEAKEALRLLRLWPNGQYRRDTYYTLKQIHRELGNYDSAFYYSDRYILLNDSLEKEVATSSLAISKARLNSEESRYKIQKINKEKERQLFIRNTIIAAIVALGLFVLMIVNRGRLKNKLALEKAESEKMLMEQEIQSAKEQINSFTSHIIEKTNLIEKLEEQVNGKNASSEHQMIIAALSQQTILTEDDWLKFKSLFDKIYPSFFQKLKKTAPEITVAEQRMAALTRIQLTSKQMAAMLGISVDSVHKTRQRLRQRLQFSSDTNLDEYISGI</sequence>
<dbReference type="InterPro" id="IPR036388">
    <property type="entry name" value="WH-like_DNA-bd_sf"/>
</dbReference>
<comment type="subcellular location">
    <subcellularLocation>
        <location evidence="1">Cytoplasm</location>
    </subcellularLocation>
</comment>
<keyword evidence="7" id="KW-0472">Membrane</keyword>
<evidence type="ECO:0000313" key="10">
    <source>
        <dbReference type="Proteomes" id="UP001142175"/>
    </source>
</evidence>
<comment type="caution">
    <text evidence="9">The sequence shown here is derived from an EMBL/GenBank/DDBJ whole genome shotgun (WGS) entry which is preliminary data.</text>
</comment>
<dbReference type="GO" id="GO:0003677">
    <property type="term" value="F:DNA binding"/>
    <property type="evidence" value="ECO:0007669"/>
    <property type="project" value="InterPro"/>
</dbReference>
<proteinExistence type="inferred from homology"/>
<evidence type="ECO:0000256" key="6">
    <source>
        <dbReference type="PROSITE-ProRule" id="PRU00339"/>
    </source>
</evidence>
<evidence type="ECO:0000259" key="8">
    <source>
        <dbReference type="SMART" id="SM00421"/>
    </source>
</evidence>
<evidence type="ECO:0000256" key="2">
    <source>
        <dbReference type="ARBA" id="ARBA00022490"/>
    </source>
</evidence>
<comment type="similarity">
    <text evidence="5">Belongs to the Rap family.</text>
</comment>
<dbReference type="RefSeq" id="WP_258423800.1">
    <property type="nucleotide sequence ID" value="NZ_JANSUY010000011.1"/>
</dbReference>
<feature type="domain" description="HTH luxR-type" evidence="8">
    <location>
        <begin position="451"/>
        <end position="508"/>
    </location>
</feature>
<evidence type="ECO:0000256" key="7">
    <source>
        <dbReference type="SAM" id="Phobius"/>
    </source>
</evidence>
<keyword evidence="4 6" id="KW-0802">TPR repeat</keyword>
<dbReference type="SUPFAM" id="SSF46894">
    <property type="entry name" value="C-terminal effector domain of the bipartite response regulators"/>
    <property type="match status" value="1"/>
</dbReference>
<keyword evidence="10" id="KW-1185">Reference proteome</keyword>
<dbReference type="InterPro" id="IPR000792">
    <property type="entry name" value="Tscrpt_reg_LuxR_C"/>
</dbReference>
<gene>
    <name evidence="9" type="ORF">NU887_12915</name>
</gene>
<dbReference type="SMART" id="SM00028">
    <property type="entry name" value="TPR"/>
    <property type="match status" value="2"/>
</dbReference>
<protein>
    <submittedName>
        <fullName evidence="9">Tetratricopeptide repeat protein</fullName>
    </submittedName>
</protein>
<keyword evidence="7" id="KW-1133">Transmembrane helix</keyword>
<dbReference type="GO" id="GO:0005737">
    <property type="term" value="C:cytoplasm"/>
    <property type="evidence" value="ECO:0007669"/>
    <property type="project" value="UniProtKB-SubCell"/>
</dbReference>
<feature type="transmembrane region" description="Helical" evidence="7">
    <location>
        <begin position="328"/>
        <end position="349"/>
    </location>
</feature>
<dbReference type="AlphaFoldDB" id="A0A9X2P440"/>
<evidence type="ECO:0000256" key="3">
    <source>
        <dbReference type="ARBA" id="ARBA00022737"/>
    </source>
</evidence>